<dbReference type="AlphaFoldDB" id="A0A1V9G9C3"/>
<dbReference type="STRING" id="1703345.A3860_02300"/>
<gene>
    <name evidence="2" type="ORF">A3860_02300</name>
</gene>
<sequence>MIFFVNNNNTLKVNPDYMKRNVLYNLLLLPLAMLIATWGMSQSLAPDQNPDYMISQAKYAQMADSLNALHGTTPQETYKAIDWMADRQARRDERRAFRRQLRLERAKYGWYYNGYGSYYPTYSYYPSYSGNYWYNYHPYHNYNYYHSNWNNWNLVPLAATAATIGWLLTR</sequence>
<keyword evidence="1" id="KW-1133">Transmembrane helix</keyword>
<dbReference type="EMBL" id="LVYD01000001">
    <property type="protein sequence ID" value="OQP67213.1"/>
    <property type="molecule type" value="Genomic_DNA"/>
</dbReference>
<reference evidence="2 3" key="1">
    <citation type="submission" date="2016-03" db="EMBL/GenBank/DDBJ databases">
        <title>Niastella vici sp. nov., isolated from farmland soil.</title>
        <authorList>
            <person name="Chen L."/>
            <person name="Wang D."/>
            <person name="Yang S."/>
            <person name="Wang G."/>
        </authorList>
    </citation>
    <scope>NUCLEOTIDE SEQUENCE [LARGE SCALE GENOMIC DNA]</scope>
    <source>
        <strain evidence="2 3">DJ57</strain>
    </source>
</reference>
<evidence type="ECO:0000313" key="2">
    <source>
        <dbReference type="EMBL" id="OQP67213.1"/>
    </source>
</evidence>
<keyword evidence="1" id="KW-0472">Membrane</keyword>
<proteinExistence type="predicted"/>
<feature type="transmembrane region" description="Helical" evidence="1">
    <location>
        <begin position="152"/>
        <end position="169"/>
    </location>
</feature>
<name>A0A1V9G9C3_9BACT</name>
<protein>
    <submittedName>
        <fullName evidence="2">Uncharacterized protein</fullName>
    </submittedName>
</protein>
<feature type="transmembrane region" description="Helical" evidence="1">
    <location>
        <begin position="21"/>
        <end position="40"/>
    </location>
</feature>
<keyword evidence="3" id="KW-1185">Reference proteome</keyword>
<accession>A0A1V9G9C3</accession>
<evidence type="ECO:0000256" key="1">
    <source>
        <dbReference type="SAM" id="Phobius"/>
    </source>
</evidence>
<keyword evidence="1" id="KW-0812">Transmembrane</keyword>
<organism evidence="2 3">
    <name type="scientific">Niastella vici</name>
    <dbReference type="NCBI Taxonomy" id="1703345"/>
    <lineage>
        <taxon>Bacteria</taxon>
        <taxon>Pseudomonadati</taxon>
        <taxon>Bacteroidota</taxon>
        <taxon>Chitinophagia</taxon>
        <taxon>Chitinophagales</taxon>
        <taxon>Chitinophagaceae</taxon>
        <taxon>Niastella</taxon>
    </lineage>
</organism>
<comment type="caution">
    <text evidence="2">The sequence shown here is derived from an EMBL/GenBank/DDBJ whole genome shotgun (WGS) entry which is preliminary data.</text>
</comment>
<evidence type="ECO:0000313" key="3">
    <source>
        <dbReference type="Proteomes" id="UP000192796"/>
    </source>
</evidence>
<dbReference type="Proteomes" id="UP000192796">
    <property type="component" value="Unassembled WGS sequence"/>
</dbReference>